<feature type="region of interest" description="Disordered" evidence="1">
    <location>
        <begin position="28"/>
        <end position="68"/>
    </location>
</feature>
<proteinExistence type="predicted"/>
<dbReference type="RefSeq" id="XP_056471975.1">
    <property type="nucleotide sequence ID" value="XM_056621169.1"/>
</dbReference>
<evidence type="ECO:0000256" key="1">
    <source>
        <dbReference type="SAM" id="MobiDB-lite"/>
    </source>
</evidence>
<gene>
    <name evidence="2" type="ORF">N7532_008677</name>
</gene>
<keyword evidence="3" id="KW-1185">Reference proteome</keyword>
<reference evidence="2" key="1">
    <citation type="submission" date="2022-11" db="EMBL/GenBank/DDBJ databases">
        <authorList>
            <person name="Petersen C."/>
        </authorList>
    </citation>
    <scope>NUCLEOTIDE SEQUENCE</scope>
    <source>
        <strain evidence="2">IBT 30761</strain>
    </source>
</reference>
<reference evidence="2" key="2">
    <citation type="journal article" date="2023" name="IMA Fungus">
        <title>Comparative genomic study of the Penicillium genus elucidates a diverse pangenome and 15 lateral gene transfer events.</title>
        <authorList>
            <person name="Petersen C."/>
            <person name="Sorensen T."/>
            <person name="Nielsen M.R."/>
            <person name="Sondergaard T.E."/>
            <person name="Sorensen J.L."/>
            <person name="Fitzpatrick D.A."/>
            <person name="Frisvad J.C."/>
            <person name="Nielsen K.L."/>
        </authorList>
    </citation>
    <scope>NUCLEOTIDE SEQUENCE</scope>
    <source>
        <strain evidence="2">IBT 30761</strain>
    </source>
</reference>
<dbReference type="GeneID" id="81360148"/>
<name>A0A9W9EXT3_9EURO</name>
<evidence type="ECO:0000313" key="3">
    <source>
        <dbReference type="Proteomes" id="UP001149074"/>
    </source>
</evidence>
<organism evidence="2 3">
    <name type="scientific">Penicillium argentinense</name>
    <dbReference type="NCBI Taxonomy" id="1131581"/>
    <lineage>
        <taxon>Eukaryota</taxon>
        <taxon>Fungi</taxon>
        <taxon>Dikarya</taxon>
        <taxon>Ascomycota</taxon>
        <taxon>Pezizomycotina</taxon>
        <taxon>Eurotiomycetes</taxon>
        <taxon>Eurotiomycetidae</taxon>
        <taxon>Eurotiales</taxon>
        <taxon>Aspergillaceae</taxon>
        <taxon>Penicillium</taxon>
    </lineage>
</organism>
<comment type="caution">
    <text evidence="2">The sequence shown here is derived from an EMBL/GenBank/DDBJ whole genome shotgun (WGS) entry which is preliminary data.</text>
</comment>
<feature type="compositionally biased region" description="Polar residues" evidence="1">
    <location>
        <begin position="44"/>
        <end position="58"/>
    </location>
</feature>
<feature type="compositionally biased region" description="Polar residues" evidence="1">
    <location>
        <begin position="28"/>
        <end position="37"/>
    </location>
</feature>
<protein>
    <submittedName>
        <fullName evidence="2">Uncharacterized protein</fullName>
    </submittedName>
</protein>
<dbReference type="Proteomes" id="UP001149074">
    <property type="component" value="Unassembled WGS sequence"/>
</dbReference>
<sequence>MYEGEWFSVLLKIDTGSLEQPHLCLHTTGSSIQTPHLNTIGPIENSTSGKIGETQKTGNIPRDPQLDL</sequence>
<accession>A0A9W9EXT3</accession>
<dbReference type="AlphaFoldDB" id="A0A9W9EXT3"/>
<evidence type="ECO:0000313" key="2">
    <source>
        <dbReference type="EMBL" id="KAJ5089993.1"/>
    </source>
</evidence>
<dbReference type="EMBL" id="JAPQKI010000009">
    <property type="protein sequence ID" value="KAJ5089993.1"/>
    <property type="molecule type" value="Genomic_DNA"/>
</dbReference>